<dbReference type="RefSeq" id="WP_206329663.1">
    <property type="nucleotide sequence ID" value="NZ_JAATER010000243.1"/>
</dbReference>
<comment type="caution">
    <text evidence="2">The sequence shown here is derived from an EMBL/GenBank/DDBJ whole genome shotgun (WGS) entry which is preliminary data.</text>
</comment>
<organism evidence="2 3">
    <name type="scientific">Streptomyces telluris</name>
    <dbReference type="NCBI Taxonomy" id="2720021"/>
    <lineage>
        <taxon>Bacteria</taxon>
        <taxon>Bacillati</taxon>
        <taxon>Actinomycetota</taxon>
        <taxon>Actinomycetes</taxon>
        <taxon>Kitasatosporales</taxon>
        <taxon>Streptomycetaceae</taxon>
        <taxon>Streptomyces</taxon>
    </lineage>
</organism>
<name>A0A9X2LJN6_9ACTN</name>
<accession>A0A9X2LJN6</accession>
<feature type="region of interest" description="Disordered" evidence="1">
    <location>
        <begin position="1"/>
        <end position="41"/>
    </location>
</feature>
<gene>
    <name evidence="2" type="ORF">NQU55_15080</name>
</gene>
<evidence type="ECO:0000256" key="1">
    <source>
        <dbReference type="SAM" id="MobiDB-lite"/>
    </source>
</evidence>
<protein>
    <submittedName>
        <fullName evidence="2">Class III lanthipeptide</fullName>
    </submittedName>
</protein>
<sequence length="41" mass="4291">MSVLKLQNMEARTTQSAAATVSLTSSGSNCCRSMEDPGTPE</sequence>
<dbReference type="Proteomes" id="UP001142374">
    <property type="component" value="Unassembled WGS sequence"/>
</dbReference>
<dbReference type="NCBIfam" id="NF038160">
    <property type="entry name" value="lanthi_III_c"/>
    <property type="match status" value="1"/>
</dbReference>
<proteinExistence type="predicted"/>
<feature type="compositionally biased region" description="Polar residues" evidence="1">
    <location>
        <begin position="10"/>
        <end position="31"/>
    </location>
</feature>
<evidence type="ECO:0000313" key="3">
    <source>
        <dbReference type="Proteomes" id="UP001142374"/>
    </source>
</evidence>
<evidence type="ECO:0000313" key="2">
    <source>
        <dbReference type="EMBL" id="MCQ8771080.1"/>
    </source>
</evidence>
<dbReference type="AlphaFoldDB" id="A0A9X2LJN6"/>
<reference evidence="2" key="1">
    <citation type="submission" date="2022-06" db="EMBL/GenBank/DDBJ databases">
        <title>WGS of actinobacteria.</title>
        <authorList>
            <person name="Thawai C."/>
        </authorList>
    </citation>
    <scope>NUCLEOTIDE SEQUENCE</scope>
    <source>
        <strain evidence="2">AA8</strain>
    </source>
</reference>
<dbReference type="EMBL" id="JANIID010000011">
    <property type="protein sequence ID" value="MCQ8771080.1"/>
    <property type="molecule type" value="Genomic_DNA"/>
</dbReference>
<keyword evidence="3" id="KW-1185">Reference proteome</keyword>